<reference evidence="2 3" key="1">
    <citation type="submission" date="2018-08" db="EMBL/GenBank/DDBJ databases">
        <title>Actinomadura jelena sp. nov., a novel Actinomycete isolated from soil in Chad.</title>
        <authorList>
            <person name="Shi L."/>
        </authorList>
    </citation>
    <scope>NUCLEOTIDE SEQUENCE [LARGE SCALE GENOMIC DNA]</scope>
    <source>
        <strain evidence="2 3">NEAU-G17</strain>
    </source>
</reference>
<dbReference type="OrthoDB" id="3432435at2"/>
<sequence length="73" mass="8758">MDKRIAALTSWSRTHDRKKRTQPARDAFLARFEREVDPDEQLAPAERRQRAEHAKRAYMLRLAKRSAQARRKR</sequence>
<feature type="region of interest" description="Disordered" evidence="1">
    <location>
        <begin position="1"/>
        <end position="23"/>
    </location>
</feature>
<organism evidence="2 3">
    <name type="scientific">Actinomadura logoneensis</name>
    <dbReference type="NCBI Taxonomy" id="2293572"/>
    <lineage>
        <taxon>Bacteria</taxon>
        <taxon>Bacillati</taxon>
        <taxon>Actinomycetota</taxon>
        <taxon>Actinomycetes</taxon>
        <taxon>Streptosporangiales</taxon>
        <taxon>Thermomonosporaceae</taxon>
        <taxon>Actinomadura</taxon>
    </lineage>
</organism>
<keyword evidence="3" id="KW-1185">Reference proteome</keyword>
<comment type="caution">
    <text evidence="2">The sequence shown here is derived from an EMBL/GenBank/DDBJ whole genome shotgun (WGS) entry which is preliminary data.</text>
</comment>
<evidence type="ECO:0000256" key="1">
    <source>
        <dbReference type="SAM" id="MobiDB-lite"/>
    </source>
</evidence>
<dbReference type="Proteomes" id="UP000261811">
    <property type="component" value="Unassembled WGS sequence"/>
</dbReference>
<dbReference type="AlphaFoldDB" id="A0A372JRY6"/>
<gene>
    <name evidence="2" type="ORF">DZF91_04980</name>
</gene>
<evidence type="ECO:0000313" key="3">
    <source>
        <dbReference type="Proteomes" id="UP000261811"/>
    </source>
</evidence>
<accession>A0A372JRY6</accession>
<proteinExistence type="predicted"/>
<name>A0A372JRY6_9ACTN</name>
<protein>
    <submittedName>
        <fullName evidence="2">Uncharacterized protein</fullName>
    </submittedName>
</protein>
<evidence type="ECO:0000313" key="2">
    <source>
        <dbReference type="EMBL" id="RFU42782.1"/>
    </source>
</evidence>
<dbReference type="EMBL" id="QURH01000099">
    <property type="protein sequence ID" value="RFU42782.1"/>
    <property type="molecule type" value="Genomic_DNA"/>
</dbReference>